<evidence type="ECO:0000313" key="2">
    <source>
        <dbReference type="Proteomes" id="UP000621500"/>
    </source>
</evidence>
<accession>A0ABQ4EHJ1</accession>
<gene>
    <name evidence="1" type="ORF">Pma05_07580</name>
</gene>
<reference evidence="1 2" key="1">
    <citation type="submission" date="2021-01" db="EMBL/GenBank/DDBJ databases">
        <title>Whole genome shotgun sequence of Plantactinospora mayteni NBRC 109088.</title>
        <authorList>
            <person name="Komaki H."/>
            <person name="Tamura T."/>
        </authorList>
    </citation>
    <scope>NUCLEOTIDE SEQUENCE [LARGE SCALE GENOMIC DNA]</scope>
    <source>
        <strain evidence="1 2">NBRC 109088</strain>
    </source>
</reference>
<dbReference type="RefSeq" id="WP_203855857.1">
    <property type="nucleotide sequence ID" value="NZ_BAAAZQ010000002.1"/>
</dbReference>
<evidence type="ECO:0008006" key="3">
    <source>
        <dbReference type="Google" id="ProtNLM"/>
    </source>
</evidence>
<protein>
    <recommendedName>
        <fullName evidence="3">MarR family transcriptional regulator</fullName>
    </recommendedName>
</protein>
<proteinExistence type="predicted"/>
<dbReference type="InterPro" id="IPR036388">
    <property type="entry name" value="WH-like_DNA-bd_sf"/>
</dbReference>
<sequence length="447" mass="47464">MVIGLVIHASHRAVFEDAARTLAGVTLEWVVYEHEDAVRGLVGGLLARQRVDGLLLGPVPYAKCRDLLPAELPVAILRSAGLDLSLALFKALSRGWRPTPVSIDTYDAQTVDEVARALELDRGQISCLPYDPEQSVAEIVAYHRAALDRTGADYVISLRTAVAAQLQGDTPVLGGLPGPATLRAQLHELALQVQSKQASALRFVAGIFLVGRTGPQLDLDRARVGLMNLLLNTPEFGDAWIENRGRRGVVVFAHQALFEQATSSWVSLPALGQAQETLGIRVAAGFGVGASARSCLHLAERAVARAEQEESPSAYLVEDGGVIIGPMSPAGAALAFTYREHGAELERLAGEVGLSAATLSRLSAIERALEGRAISPSDLAQQLGITDPSGRRLIRKLSDSGLVEVEGSTQVHRKGRPARLYRLRICAAADGGTAVEEGTAVEGEAAR</sequence>
<dbReference type="InterPro" id="IPR036390">
    <property type="entry name" value="WH_DNA-bd_sf"/>
</dbReference>
<dbReference type="Gene3D" id="1.10.10.10">
    <property type="entry name" value="Winged helix-like DNA-binding domain superfamily/Winged helix DNA-binding domain"/>
    <property type="match status" value="1"/>
</dbReference>
<organism evidence="1 2">
    <name type="scientific">Plantactinospora mayteni</name>
    <dbReference type="NCBI Taxonomy" id="566021"/>
    <lineage>
        <taxon>Bacteria</taxon>
        <taxon>Bacillati</taxon>
        <taxon>Actinomycetota</taxon>
        <taxon>Actinomycetes</taxon>
        <taxon>Micromonosporales</taxon>
        <taxon>Micromonosporaceae</taxon>
        <taxon>Plantactinospora</taxon>
    </lineage>
</organism>
<name>A0ABQ4EHJ1_9ACTN</name>
<comment type="caution">
    <text evidence="1">The sequence shown here is derived from an EMBL/GenBank/DDBJ whole genome shotgun (WGS) entry which is preliminary data.</text>
</comment>
<dbReference type="SUPFAM" id="SSF46785">
    <property type="entry name" value="Winged helix' DNA-binding domain"/>
    <property type="match status" value="1"/>
</dbReference>
<dbReference type="EMBL" id="BONX01000004">
    <property type="protein sequence ID" value="GIG94185.1"/>
    <property type="molecule type" value="Genomic_DNA"/>
</dbReference>
<dbReference type="Proteomes" id="UP000621500">
    <property type="component" value="Unassembled WGS sequence"/>
</dbReference>
<evidence type="ECO:0000313" key="1">
    <source>
        <dbReference type="EMBL" id="GIG94185.1"/>
    </source>
</evidence>
<keyword evidence="2" id="KW-1185">Reference proteome</keyword>